<organism evidence="1">
    <name type="scientific">candidate division CPR1 bacterium ADurb.Bin160</name>
    <dbReference type="NCBI Taxonomy" id="1852826"/>
    <lineage>
        <taxon>Bacteria</taxon>
        <taxon>candidate division CPR1</taxon>
    </lineage>
</organism>
<proteinExistence type="predicted"/>
<dbReference type="Proteomes" id="UP000485621">
    <property type="component" value="Unassembled WGS sequence"/>
</dbReference>
<name>A0A1V5ZRG9_9BACT</name>
<evidence type="ECO:0000313" key="1">
    <source>
        <dbReference type="EMBL" id="OQB42638.1"/>
    </source>
</evidence>
<accession>A0A1V5ZRG9</accession>
<protein>
    <submittedName>
        <fullName evidence="1">Uncharacterized protein</fullName>
    </submittedName>
</protein>
<reference evidence="1" key="1">
    <citation type="submission" date="2017-02" db="EMBL/GenBank/DDBJ databases">
        <title>Delving into the versatile metabolic prowess of the omnipresent phylum Bacteroidetes.</title>
        <authorList>
            <person name="Nobu M.K."/>
            <person name="Mei R."/>
            <person name="Narihiro T."/>
            <person name="Kuroda K."/>
            <person name="Liu W.-T."/>
        </authorList>
    </citation>
    <scope>NUCLEOTIDE SEQUENCE</scope>
    <source>
        <strain evidence="1">ADurb.Bin160</strain>
    </source>
</reference>
<gene>
    <name evidence="1" type="ORF">BWY04_00074</name>
</gene>
<dbReference type="AlphaFoldDB" id="A0A1V5ZRG9"/>
<dbReference type="EMBL" id="MWDB01000001">
    <property type="protein sequence ID" value="OQB42638.1"/>
    <property type="molecule type" value="Genomic_DNA"/>
</dbReference>
<sequence length="69" mass="7860">MIQALPEILKLENVMMVFNIIDSRRTKKVLEELKKLDANNLQIFNGFSKKDLRKLVVSADCVIAPSISE</sequence>
<comment type="caution">
    <text evidence="1">The sequence shown here is derived from an EMBL/GenBank/DDBJ whole genome shotgun (WGS) entry which is preliminary data.</text>
</comment>
<dbReference type="Gene3D" id="3.40.50.2000">
    <property type="entry name" value="Glycogen Phosphorylase B"/>
    <property type="match status" value="1"/>
</dbReference>